<feature type="domain" description="Glycoside hydrolase family 31 TIM barrel" evidence="4">
    <location>
        <begin position="201"/>
        <end position="504"/>
    </location>
</feature>
<evidence type="ECO:0000256" key="1">
    <source>
        <dbReference type="ARBA" id="ARBA00007806"/>
    </source>
</evidence>
<name>A0A2N9JND4_9ACTN</name>
<keyword evidence="2 7" id="KW-0326">Glycosidase</keyword>
<evidence type="ECO:0000259" key="5">
    <source>
        <dbReference type="Pfam" id="PF17137"/>
    </source>
</evidence>
<feature type="domain" description="DUF5110" evidence="5">
    <location>
        <begin position="624"/>
        <end position="686"/>
    </location>
</feature>
<dbReference type="Gene3D" id="2.60.40.1760">
    <property type="entry name" value="glycosyl hydrolase (family 31)"/>
    <property type="match status" value="1"/>
</dbReference>
<dbReference type="EC" id="3.2.1.20" evidence="7"/>
<dbReference type="PANTHER" id="PTHR43863:SF2">
    <property type="entry name" value="MALTASE-GLUCOAMYLASE"/>
    <property type="match status" value="1"/>
</dbReference>
<dbReference type="Pfam" id="PF17137">
    <property type="entry name" value="DUF5110"/>
    <property type="match status" value="1"/>
</dbReference>
<reference evidence="7 8" key="1">
    <citation type="submission" date="2018-02" db="EMBL/GenBank/DDBJ databases">
        <authorList>
            <person name="Cohen D.B."/>
            <person name="Kent A.D."/>
        </authorList>
    </citation>
    <scope>NUCLEOTIDE SEQUENCE [LARGE SCALE GENOMIC DNA]</scope>
    <source>
        <strain evidence="7">1</strain>
    </source>
</reference>
<dbReference type="KEGG" id="mgg:MPLG2_3947"/>
<accession>A0A2N9JND4</accession>
<dbReference type="InterPro" id="IPR017853">
    <property type="entry name" value="GH"/>
</dbReference>
<dbReference type="InterPro" id="IPR033403">
    <property type="entry name" value="DUF5110"/>
</dbReference>
<evidence type="ECO:0000313" key="7">
    <source>
        <dbReference type="EMBL" id="SPD88977.1"/>
    </source>
</evidence>
<dbReference type="PANTHER" id="PTHR43863">
    <property type="entry name" value="HYDROLASE, PUTATIVE (AFU_ORTHOLOGUE AFUA_1G03140)-RELATED"/>
    <property type="match status" value="1"/>
</dbReference>
<dbReference type="SUPFAM" id="SSF51011">
    <property type="entry name" value="Glycosyl hydrolase domain"/>
    <property type="match status" value="1"/>
</dbReference>
<dbReference type="SUPFAM" id="SSF51445">
    <property type="entry name" value="(Trans)glycosidases"/>
    <property type="match status" value="1"/>
</dbReference>
<evidence type="ECO:0000259" key="4">
    <source>
        <dbReference type="Pfam" id="PF01055"/>
    </source>
</evidence>
<dbReference type="Proteomes" id="UP000238164">
    <property type="component" value="Chromosome 1"/>
</dbReference>
<dbReference type="Pfam" id="PF21365">
    <property type="entry name" value="Glyco_hydro_31_3rd"/>
    <property type="match status" value="1"/>
</dbReference>
<protein>
    <submittedName>
        <fullName evidence="7">Maltodextrin glucosidase</fullName>
        <ecNumber evidence="7">3.2.1.20</ecNumber>
    </submittedName>
</protein>
<dbReference type="InterPro" id="IPR000322">
    <property type="entry name" value="Glyco_hydro_31_TIM"/>
</dbReference>
<dbReference type="InterPro" id="IPR048395">
    <property type="entry name" value="Glyco_hydro_31_C"/>
</dbReference>
<dbReference type="RefSeq" id="WP_105187365.1">
    <property type="nucleotide sequence ID" value="NZ_BAAAGO010000016.1"/>
</dbReference>
<dbReference type="Gene3D" id="2.60.40.1180">
    <property type="entry name" value="Golgi alpha-mannosidase II"/>
    <property type="match status" value="2"/>
</dbReference>
<dbReference type="GO" id="GO:0004558">
    <property type="term" value="F:alpha-1,4-glucosidase activity"/>
    <property type="evidence" value="ECO:0007669"/>
    <property type="project" value="UniProtKB-EC"/>
</dbReference>
<proteinExistence type="inferred from homology"/>
<dbReference type="GO" id="GO:0005975">
    <property type="term" value="P:carbohydrate metabolic process"/>
    <property type="evidence" value="ECO:0007669"/>
    <property type="project" value="InterPro"/>
</dbReference>
<sequence length="790" mass="88390">MTLPEHLIMPTTPQADPDSQVRGDHYRITVLSPALFRLEYSESGEFEDRATQMVVNRAFDPVDFTVHRTAKGIEIVTDGVHLSYDEGPFSAGGLFAHLAGGTGHRRTWRYGERQSLWMDGDANLGGTARTLDEVDGRTDLDDGVLSFNGSAMLDDSHTMALTADGWIGARLPGNIDVYLFAHGGDYQAALDDFHRLTGPQPLLPRWAFGNWWSRYHPYTADEYRELMQRFEAERVPFSVAVIDMDWHLVDVPPQYGTGWTGYTWNRELFPDPEAFLTALHEHGLKVALNVHPADGVRAFEEAYPRIAAALGIDPGTEQPVDFDIADQAFLRAYFEQVHHPLEDQGVDFWWLDWQQGTHTSVAGLDPLWLLNHFHFLDSARRGQRPITFSRYAGPGSHRYPVGFSGDTVNTWASLDFQPEFTATASNIGFGWWSHDIGGHMFGHRDHELVTRWFQFGTFAPINRLHSTLSAFQGKEPWNFPEPYASVMVDFLRLRHRLVPYLYTMNERANREAKALCRPLYHENQSGDIFLPKNFGSRNTYFFGTELLVLPITSPADAETGLGAVSSWLPEGRWTDFFTNVTYAGERMVQLHRPIGQYPVLARAGAIVPLTGPDELGVGNPASFEVHVFTGADGEFTLYEDDDAAVPRVVRTRLAWNDDEGEFTIGAAEGELDVVPSAREWTVVLHGIGAANVDRDDVHATDQGLRIEVGVVLSGTGAVVRLTDVEAPAHPTLRERLFEVLRSVQGDYMTKDRAWQAIDQAGEPVDALRQLDGLDLPDALRAALYELLLAS</sequence>
<dbReference type="Pfam" id="PF01055">
    <property type="entry name" value="Glyco_hydro_31_2nd"/>
    <property type="match status" value="1"/>
</dbReference>
<gene>
    <name evidence="7" type="ORF">MPLG2_3947</name>
</gene>
<dbReference type="EMBL" id="LT985188">
    <property type="protein sequence ID" value="SPD88977.1"/>
    <property type="molecule type" value="Genomic_DNA"/>
</dbReference>
<dbReference type="CDD" id="cd06595">
    <property type="entry name" value="GH31_u1"/>
    <property type="match status" value="1"/>
</dbReference>
<feature type="domain" description="Glycosyl hydrolase family 31 C-terminal" evidence="6">
    <location>
        <begin position="515"/>
        <end position="607"/>
    </location>
</feature>
<organism evidence="7 8">
    <name type="scientific">Micropruina glycogenica</name>
    <dbReference type="NCBI Taxonomy" id="75385"/>
    <lineage>
        <taxon>Bacteria</taxon>
        <taxon>Bacillati</taxon>
        <taxon>Actinomycetota</taxon>
        <taxon>Actinomycetes</taxon>
        <taxon>Propionibacteriales</taxon>
        <taxon>Nocardioidaceae</taxon>
        <taxon>Micropruina</taxon>
    </lineage>
</organism>
<dbReference type="OrthoDB" id="176168at2"/>
<feature type="region of interest" description="Disordered" evidence="3">
    <location>
        <begin position="1"/>
        <end position="21"/>
    </location>
</feature>
<keyword evidence="2 7" id="KW-0378">Hydrolase</keyword>
<evidence type="ECO:0000259" key="6">
    <source>
        <dbReference type="Pfam" id="PF21365"/>
    </source>
</evidence>
<evidence type="ECO:0000256" key="3">
    <source>
        <dbReference type="SAM" id="MobiDB-lite"/>
    </source>
</evidence>
<evidence type="ECO:0000256" key="2">
    <source>
        <dbReference type="RuleBase" id="RU361185"/>
    </source>
</evidence>
<dbReference type="InterPro" id="IPR013780">
    <property type="entry name" value="Glyco_hydro_b"/>
</dbReference>
<keyword evidence="8" id="KW-1185">Reference proteome</keyword>
<dbReference type="AlphaFoldDB" id="A0A2N9JND4"/>
<evidence type="ECO:0000313" key="8">
    <source>
        <dbReference type="Proteomes" id="UP000238164"/>
    </source>
</evidence>
<comment type="similarity">
    <text evidence="1 2">Belongs to the glycosyl hydrolase 31 family.</text>
</comment>
<dbReference type="InterPro" id="IPR051816">
    <property type="entry name" value="Glycosyl_Hydrolase_31"/>
</dbReference>
<dbReference type="Gene3D" id="3.20.20.80">
    <property type="entry name" value="Glycosidases"/>
    <property type="match status" value="1"/>
</dbReference>